<reference evidence="1 2" key="1">
    <citation type="journal article" date="2018" name="Antonie Van Leeuwenhoek">
        <title>Larkinella terrae sp. nov., isolated from soil on Jeju Island, South Korea.</title>
        <authorList>
            <person name="Ten L.N."/>
            <person name="Jeon J."/>
            <person name="Park S.J."/>
            <person name="Park S."/>
            <person name="Lee S.Y."/>
            <person name="Kim M.K."/>
            <person name="Jung H.Y."/>
        </authorList>
    </citation>
    <scope>NUCLEOTIDE SEQUENCE [LARGE SCALE GENOMIC DNA]</scope>
    <source>
        <strain evidence="1 2">KCTC 52001</strain>
    </source>
</reference>
<keyword evidence="2" id="KW-1185">Reference proteome</keyword>
<dbReference type="AlphaFoldDB" id="A0A7K0EJR4"/>
<proteinExistence type="predicted"/>
<accession>A0A7K0EJR4</accession>
<evidence type="ECO:0000313" key="1">
    <source>
        <dbReference type="EMBL" id="MRS61678.1"/>
    </source>
</evidence>
<name>A0A7K0EJR4_9BACT</name>
<evidence type="ECO:0000313" key="2">
    <source>
        <dbReference type="Proteomes" id="UP000441754"/>
    </source>
</evidence>
<dbReference type="RefSeq" id="WP_154175066.1">
    <property type="nucleotide sequence ID" value="NZ_WJXZ01000005.1"/>
</dbReference>
<gene>
    <name evidence="1" type="ORF">GJJ30_10295</name>
</gene>
<organism evidence="1 2">
    <name type="scientific">Larkinella terrae</name>
    <dbReference type="NCBI Taxonomy" id="2025311"/>
    <lineage>
        <taxon>Bacteria</taxon>
        <taxon>Pseudomonadati</taxon>
        <taxon>Bacteroidota</taxon>
        <taxon>Cytophagia</taxon>
        <taxon>Cytophagales</taxon>
        <taxon>Spirosomataceae</taxon>
        <taxon>Larkinella</taxon>
    </lineage>
</organism>
<comment type="caution">
    <text evidence="1">The sequence shown here is derived from an EMBL/GenBank/DDBJ whole genome shotgun (WGS) entry which is preliminary data.</text>
</comment>
<dbReference type="Proteomes" id="UP000441754">
    <property type="component" value="Unassembled WGS sequence"/>
</dbReference>
<sequence>MQAILNDTQTGSEFSHLILMAECDGFSVSEHLPEHRHLIMYRGTHDTDHFIYAVGYSNPEHIDLRTIKYKKEYSRQPISTEVDKVSRLLLFIGSVDPTDETAIAAILQATVGRF</sequence>
<dbReference type="EMBL" id="WJXZ01000005">
    <property type="protein sequence ID" value="MRS61678.1"/>
    <property type="molecule type" value="Genomic_DNA"/>
</dbReference>
<protein>
    <submittedName>
        <fullName evidence="1">Uncharacterized protein</fullName>
    </submittedName>
</protein>